<dbReference type="EMBL" id="MT670417">
    <property type="protein sequence ID" value="QNO00024.1"/>
    <property type="molecule type" value="Genomic_DNA"/>
</dbReference>
<name>A0A7G9V168_9CAUD</name>
<keyword evidence="2" id="KW-1185">Reference proteome</keyword>
<evidence type="ECO:0000313" key="2">
    <source>
        <dbReference type="Proteomes" id="UP000516074"/>
    </source>
</evidence>
<evidence type="ECO:0000313" key="1">
    <source>
        <dbReference type="EMBL" id="QNO00024.1"/>
    </source>
</evidence>
<organism evidence="1 2">
    <name type="scientific">Pseudomonas phage phiPsa267</name>
    <dbReference type="NCBI Taxonomy" id="1460361"/>
    <lineage>
        <taxon>Viruses</taxon>
        <taxon>Duplodnaviria</taxon>
        <taxon>Heunggongvirae</taxon>
        <taxon>Uroviricota</taxon>
        <taxon>Caudoviricetes</taxon>
        <taxon>Vandenendeviridae</taxon>
        <taxon>Gorskivirinae</taxon>
        <taxon>Otagovirus</taxon>
        <taxon>Otagovirus psa267</taxon>
    </lineage>
</organism>
<proteinExistence type="predicted"/>
<protein>
    <submittedName>
        <fullName evidence="1">Uncharacterized protein</fullName>
    </submittedName>
</protein>
<dbReference type="Proteomes" id="UP000516074">
    <property type="component" value="Segment"/>
</dbReference>
<gene>
    <name evidence="1" type="ORF">phiPsa267_095</name>
</gene>
<sequence>MILKDLLNTTCTRCKSGKLIELSLTYTARVECSHCRAVFNRLVHANG</sequence>
<reference evidence="1 2" key="1">
    <citation type="submission" date="2020-06" db="EMBL/GenBank/DDBJ databases">
        <title>Characterization of Pseudomonas phiPsa374-like phages.</title>
        <authorList>
            <person name="Warring S."/>
            <person name="Malone L.M."/>
            <person name="Easingwood R.A."/>
            <person name="Rigano L."/>
            <person name="Frampton R.A."/>
            <person name="Lopez Acedo E."/>
            <person name="Templeton M.D."/>
            <person name="Kleffmann T."/>
            <person name="Bostina M."/>
            <person name="Fineran P.C."/>
        </authorList>
    </citation>
    <scope>NUCLEOTIDE SEQUENCE [LARGE SCALE GENOMIC DNA]</scope>
</reference>
<accession>A0A7G9V168</accession>